<comment type="caution">
    <text evidence="1">The sequence shown here is derived from an EMBL/GenBank/DDBJ whole genome shotgun (WGS) entry which is preliminary data.</text>
</comment>
<dbReference type="EMBL" id="JACIEC010000012">
    <property type="protein sequence ID" value="MBB4145799.1"/>
    <property type="molecule type" value="Genomic_DNA"/>
</dbReference>
<evidence type="ECO:0000313" key="1">
    <source>
        <dbReference type="EMBL" id="MBB4145799.1"/>
    </source>
</evidence>
<dbReference type="Proteomes" id="UP000519897">
    <property type="component" value="Unassembled WGS sequence"/>
</dbReference>
<sequence>MKPISIQDLLKWAFTFELGKVGAGDGGSFSAAWRFTERMAELGTMIDRTPNGFGVIPGFVDDGDPHPDALLVGNAVRGLAGFEFDLPEDWQPFSDLDDPYELIALEVESVVSELRLSPDMLRGRRAIGIVISAALLGKGPEWRVARPEYSIICANGMPKWFLRKRARDSFGRMYWCEADGFDRKRRRPHKGAYQKAELIHSMRNDVLARLEWQMWQTALASLADDLRPRLSAHRIHPFSIDLEPWAKMRSSEEAA</sequence>
<reference evidence="1 2" key="1">
    <citation type="submission" date="2020-08" db="EMBL/GenBank/DDBJ databases">
        <title>Genomic Encyclopedia of Type Strains, Phase IV (KMG-IV): sequencing the most valuable type-strain genomes for metagenomic binning, comparative biology and taxonomic classification.</title>
        <authorList>
            <person name="Goeker M."/>
        </authorList>
    </citation>
    <scope>NUCLEOTIDE SEQUENCE [LARGE SCALE GENOMIC DNA]</scope>
    <source>
        <strain evidence="1 2">DSM 29514</strain>
    </source>
</reference>
<proteinExistence type="predicted"/>
<organism evidence="1 2">
    <name type="scientific">Rhizobium rhizoryzae</name>
    <dbReference type="NCBI Taxonomy" id="451876"/>
    <lineage>
        <taxon>Bacteria</taxon>
        <taxon>Pseudomonadati</taxon>
        <taxon>Pseudomonadota</taxon>
        <taxon>Alphaproteobacteria</taxon>
        <taxon>Hyphomicrobiales</taxon>
        <taxon>Rhizobiaceae</taxon>
        <taxon>Rhizobium/Agrobacterium group</taxon>
        <taxon>Rhizobium</taxon>
    </lineage>
</organism>
<keyword evidence="2" id="KW-1185">Reference proteome</keyword>
<dbReference type="RefSeq" id="WP_165130376.1">
    <property type="nucleotide sequence ID" value="NZ_CP049247.1"/>
</dbReference>
<gene>
    <name evidence="1" type="ORF">GGQ72_004365</name>
</gene>
<name>A0A7W6PT89_9HYPH</name>
<accession>A0A7W6PT89</accession>
<evidence type="ECO:0000313" key="2">
    <source>
        <dbReference type="Proteomes" id="UP000519897"/>
    </source>
</evidence>
<protein>
    <submittedName>
        <fullName evidence="1">Uncharacterized protein</fullName>
    </submittedName>
</protein>
<dbReference type="AlphaFoldDB" id="A0A7W6PT89"/>